<dbReference type="EMBL" id="JACHBG010000006">
    <property type="protein sequence ID" value="MBB6485802.1"/>
    <property type="molecule type" value="Genomic_DNA"/>
</dbReference>
<sequence length="130" mass="14464">MPYMIDIDQYGQFETARQGKKAMILTPALCRAARGFLDWTQMDLADRSGVSRSTIRDYEGDRHSLHRATEAQLRLALETGGIVFFRIDGHKIGICLKTPTTDALTPAHTESCEILSISGDQDPIPRKTGQ</sequence>
<dbReference type="Gene3D" id="1.10.260.40">
    <property type="entry name" value="lambda repressor-like DNA-binding domains"/>
    <property type="match status" value="1"/>
</dbReference>
<feature type="domain" description="HTH cro/C1-type" evidence="1">
    <location>
        <begin position="31"/>
        <end position="85"/>
    </location>
</feature>
<dbReference type="SUPFAM" id="SSF47413">
    <property type="entry name" value="lambda repressor-like DNA-binding domains"/>
    <property type="match status" value="1"/>
</dbReference>
<proteinExistence type="predicted"/>
<dbReference type="CDD" id="cd00093">
    <property type="entry name" value="HTH_XRE"/>
    <property type="match status" value="1"/>
</dbReference>
<dbReference type="PROSITE" id="PS50943">
    <property type="entry name" value="HTH_CROC1"/>
    <property type="match status" value="1"/>
</dbReference>
<dbReference type="Proteomes" id="UP000565576">
    <property type="component" value="Unassembled WGS sequence"/>
</dbReference>
<dbReference type="AlphaFoldDB" id="A0A7X0ISA0"/>
<evidence type="ECO:0000313" key="2">
    <source>
        <dbReference type="EMBL" id="MBB6485802.1"/>
    </source>
</evidence>
<evidence type="ECO:0000259" key="1">
    <source>
        <dbReference type="PROSITE" id="PS50943"/>
    </source>
</evidence>
<dbReference type="InterPro" id="IPR001387">
    <property type="entry name" value="Cro/C1-type_HTH"/>
</dbReference>
<dbReference type="GO" id="GO:0003677">
    <property type="term" value="F:DNA binding"/>
    <property type="evidence" value="ECO:0007669"/>
    <property type="project" value="InterPro"/>
</dbReference>
<evidence type="ECO:0000313" key="3">
    <source>
        <dbReference type="Proteomes" id="UP000565576"/>
    </source>
</evidence>
<comment type="caution">
    <text evidence="2">The sequence shown here is derived from an EMBL/GenBank/DDBJ whole genome shotgun (WGS) entry which is preliminary data.</text>
</comment>
<reference evidence="2 3" key="1">
    <citation type="submission" date="2020-08" db="EMBL/GenBank/DDBJ databases">
        <title>Genomic Encyclopedia of Type Strains, Phase IV (KMG-V): Genome sequencing to study the core and pangenomes of soil and plant-associated prokaryotes.</title>
        <authorList>
            <person name="Whitman W."/>
        </authorList>
    </citation>
    <scope>NUCLEOTIDE SEQUENCE [LARGE SCALE GENOMIC DNA]</scope>
    <source>
        <strain evidence="2 3">SEMIA 4060</strain>
    </source>
</reference>
<gene>
    <name evidence="2" type="ORF">GGD46_003096</name>
</gene>
<organism evidence="2 3">
    <name type="scientific">Rhizobium lusitanum</name>
    <dbReference type="NCBI Taxonomy" id="293958"/>
    <lineage>
        <taxon>Bacteria</taxon>
        <taxon>Pseudomonadati</taxon>
        <taxon>Pseudomonadota</taxon>
        <taxon>Alphaproteobacteria</taxon>
        <taxon>Hyphomicrobiales</taxon>
        <taxon>Rhizobiaceae</taxon>
        <taxon>Rhizobium/Agrobacterium group</taxon>
        <taxon>Rhizobium</taxon>
    </lineage>
</organism>
<accession>A0A7X0ISA0</accession>
<protein>
    <submittedName>
        <fullName evidence="2">Transcriptional regulator with XRE-family HTH domain</fullName>
    </submittedName>
</protein>
<name>A0A7X0ISA0_9HYPH</name>
<dbReference type="InterPro" id="IPR010982">
    <property type="entry name" value="Lambda_DNA-bd_dom_sf"/>
</dbReference>